<dbReference type="OrthoDB" id="9810601at2"/>
<dbReference type="AlphaFoldDB" id="A0A1H9CZV7"/>
<dbReference type="RefSeq" id="WP_090206762.1">
    <property type="nucleotide sequence ID" value="NZ_FOFO01000015.1"/>
</dbReference>
<dbReference type="InterPro" id="IPR052719">
    <property type="entry name" value="CvpA-like"/>
</dbReference>
<gene>
    <name evidence="6" type="ORF">SAMN05421693_11571</name>
</gene>
<evidence type="ECO:0000256" key="3">
    <source>
        <dbReference type="ARBA" id="ARBA00022989"/>
    </source>
</evidence>
<evidence type="ECO:0000256" key="1">
    <source>
        <dbReference type="ARBA" id="ARBA00004141"/>
    </source>
</evidence>
<dbReference type="InterPro" id="IPR003825">
    <property type="entry name" value="Colicin-V_CvpA"/>
</dbReference>
<organism evidence="6 7">
    <name type="scientific">Ectothiorhodospira magna</name>
    <dbReference type="NCBI Taxonomy" id="867345"/>
    <lineage>
        <taxon>Bacteria</taxon>
        <taxon>Pseudomonadati</taxon>
        <taxon>Pseudomonadota</taxon>
        <taxon>Gammaproteobacteria</taxon>
        <taxon>Chromatiales</taxon>
        <taxon>Ectothiorhodospiraceae</taxon>
        <taxon>Ectothiorhodospira</taxon>
    </lineage>
</organism>
<dbReference type="GO" id="GO:0009403">
    <property type="term" value="P:toxin biosynthetic process"/>
    <property type="evidence" value="ECO:0007669"/>
    <property type="project" value="InterPro"/>
</dbReference>
<feature type="transmembrane region" description="Helical" evidence="5">
    <location>
        <begin position="101"/>
        <end position="126"/>
    </location>
</feature>
<dbReference type="PANTHER" id="PTHR36926:SF1">
    <property type="entry name" value="COLICIN V PRODUCTION PROTEIN"/>
    <property type="match status" value="1"/>
</dbReference>
<keyword evidence="2 5" id="KW-0812">Transmembrane</keyword>
<dbReference type="Pfam" id="PF02674">
    <property type="entry name" value="Colicin_V"/>
    <property type="match status" value="1"/>
</dbReference>
<keyword evidence="7" id="KW-1185">Reference proteome</keyword>
<feature type="transmembrane region" description="Helical" evidence="5">
    <location>
        <begin position="64"/>
        <end position="89"/>
    </location>
</feature>
<accession>A0A1H9CZV7</accession>
<dbReference type="PANTHER" id="PTHR36926">
    <property type="entry name" value="COLICIN V PRODUCTION PROTEIN"/>
    <property type="match status" value="1"/>
</dbReference>
<evidence type="ECO:0000313" key="7">
    <source>
        <dbReference type="Proteomes" id="UP000199496"/>
    </source>
</evidence>
<dbReference type="GO" id="GO:0016020">
    <property type="term" value="C:membrane"/>
    <property type="evidence" value="ECO:0007669"/>
    <property type="project" value="UniProtKB-SubCell"/>
</dbReference>
<comment type="subcellular location">
    <subcellularLocation>
        <location evidence="1">Membrane</location>
        <topology evidence="1">Multi-pass membrane protein</topology>
    </subcellularLocation>
</comment>
<dbReference type="STRING" id="867345.SAMN05421693_11571"/>
<protein>
    <submittedName>
        <fullName evidence="6">Membrane protein required for colicin V production</fullName>
    </submittedName>
</protein>
<evidence type="ECO:0000313" key="6">
    <source>
        <dbReference type="EMBL" id="SEQ06714.1"/>
    </source>
</evidence>
<dbReference type="EMBL" id="FOFO01000015">
    <property type="protein sequence ID" value="SEQ06714.1"/>
    <property type="molecule type" value="Genomic_DNA"/>
</dbReference>
<feature type="transmembrane region" description="Helical" evidence="5">
    <location>
        <begin position="6"/>
        <end position="24"/>
    </location>
</feature>
<reference evidence="6 7" key="1">
    <citation type="submission" date="2016-10" db="EMBL/GenBank/DDBJ databases">
        <authorList>
            <person name="de Groot N.N."/>
        </authorList>
    </citation>
    <scope>NUCLEOTIDE SEQUENCE [LARGE SCALE GENOMIC DNA]</scope>
    <source>
        <strain evidence="6 7">B7-7</strain>
    </source>
</reference>
<evidence type="ECO:0000256" key="5">
    <source>
        <dbReference type="SAM" id="Phobius"/>
    </source>
</evidence>
<keyword evidence="3 5" id="KW-1133">Transmembrane helix</keyword>
<feature type="transmembrane region" description="Helical" evidence="5">
    <location>
        <begin position="31"/>
        <end position="52"/>
    </location>
</feature>
<sequence length="164" mass="17627">MIWIDFVILGIVAISTVISLFRGFVKEAISLATWILAFWIALAYAGTVSAWLPFGLTDPTLQLAVAFAILFIGILLAGGIVNVLAGQLVKKTGLSGTDRSIGAVFGLARGGLIVAVVVLLMGLTVIPQEPWWQDSLLLPHFERMALWLRDLLPPDLASHFAFGA</sequence>
<proteinExistence type="predicted"/>
<dbReference type="Proteomes" id="UP000199496">
    <property type="component" value="Unassembled WGS sequence"/>
</dbReference>
<evidence type="ECO:0000256" key="4">
    <source>
        <dbReference type="ARBA" id="ARBA00023136"/>
    </source>
</evidence>
<keyword evidence="4 5" id="KW-0472">Membrane</keyword>
<name>A0A1H9CZV7_9GAMM</name>
<evidence type="ECO:0000256" key="2">
    <source>
        <dbReference type="ARBA" id="ARBA00022692"/>
    </source>
</evidence>